<accession>A0A9P6K1N9</accession>
<evidence type="ECO:0000256" key="2">
    <source>
        <dbReference type="ARBA" id="ARBA00022630"/>
    </source>
</evidence>
<feature type="domain" description="FAD-binding" evidence="5">
    <location>
        <begin position="9"/>
        <end position="203"/>
    </location>
</feature>
<evidence type="ECO:0000256" key="3">
    <source>
        <dbReference type="ARBA" id="ARBA00022827"/>
    </source>
</evidence>
<proteinExistence type="inferred from homology"/>
<dbReference type="Gene3D" id="3.50.50.60">
    <property type="entry name" value="FAD/NAD(P)-binding domain"/>
    <property type="match status" value="1"/>
</dbReference>
<dbReference type="PANTHER" id="PTHR47356">
    <property type="entry name" value="FAD-DEPENDENT MONOOXYGENASE ASQG-RELATED"/>
    <property type="match status" value="1"/>
</dbReference>
<sequence>MAQQRLSHLKVLIAGAGLGGLTLALLLEQAGIEYTILEKHEGDLIPLGSSISLNQSIQPLFEQLGMLKELESISKPINSMTFLKENMNKIGSLDLSSDAVRYGYHNRIMDRPSLYKLLLSRIPEERIITGKQVCDIEQNDQGVLVRCSDTSSYEADILVGADGAYSCVRRCLYRDLRNENLLPKSDMAPLAFDHHCLVGITDPIDPIYFPDLSRSTCDMMVVIGKDKPYSWWLIPLKKNRLAWRVTYNLPTTQIRQEHHIRSSDWGPLQVEEMANACRDFVCPYGGTLAEIIDKTPKDRISKVLLEEKGAAQAMLDAVSLANILYDLTTTTTTSSASITTAFEAYYKDRSEHGKAAVQGSRHMGRLSGGHKWTESVIRSMFLNIIPSKVQQTILDKMLSHRPQAAFLPFVKDRGEHKALPQSQVEVGRMRTLSGLCLRLFQQDSFS</sequence>
<keyword evidence="3" id="KW-0274">FAD</keyword>
<dbReference type="EMBL" id="JAAAXW010000151">
    <property type="protein sequence ID" value="KAF9541973.1"/>
    <property type="molecule type" value="Genomic_DNA"/>
</dbReference>
<dbReference type="InterPro" id="IPR050562">
    <property type="entry name" value="FAD_mOase_fung"/>
</dbReference>
<protein>
    <recommendedName>
        <fullName evidence="5">FAD-binding domain-containing protein</fullName>
    </recommendedName>
</protein>
<dbReference type="SUPFAM" id="SSF51905">
    <property type="entry name" value="FAD/NAD(P)-binding domain"/>
    <property type="match status" value="1"/>
</dbReference>
<dbReference type="Proteomes" id="UP000723463">
    <property type="component" value="Unassembled WGS sequence"/>
</dbReference>
<keyword evidence="4" id="KW-0560">Oxidoreductase</keyword>
<dbReference type="GO" id="GO:0071949">
    <property type="term" value="F:FAD binding"/>
    <property type="evidence" value="ECO:0007669"/>
    <property type="project" value="InterPro"/>
</dbReference>
<evidence type="ECO:0000313" key="7">
    <source>
        <dbReference type="Proteomes" id="UP000723463"/>
    </source>
</evidence>
<name>A0A9P6K1N9_9FUNG</name>
<evidence type="ECO:0000256" key="1">
    <source>
        <dbReference type="ARBA" id="ARBA00007992"/>
    </source>
</evidence>
<dbReference type="PRINTS" id="PR00420">
    <property type="entry name" value="RNGMNOXGNASE"/>
</dbReference>
<evidence type="ECO:0000313" key="6">
    <source>
        <dbReference type="EMBL" id="KAF9541973.1"/>
    </source>
</evidence>
<comment type="caution">
    <text evidence="6">The sequence shown here is derived from an EMBL/GenBank/DDBJ whole genome shotgun (WGS) entry which is preliminary data.</text>
</comment>
<reference evidence="6" key="1">
    <citation type="journal article" date="2020" name="Fungal Divers.">
        <title>Resolving the Mortierellaceae phylogeny through synthesis of multi-gene phylogenetics and phylogenomics.</title>
        <authorList>
            <person name="Vandepol N."/>
            <person name="Liber J."/>
            <person name="Desiro A."/>
            <person name="Na H."/>
            <person name="Kennedy M."/>
            <person name="Barry K."/>
            <person name="Grigoriev I.V."/>
            <person name="Miller A.N."/>
            <person name="O'Donnell K."/>
            <person name="Stajich J.E."/>
            <person name="Bonito G."/>
        </authorList>
    </citation>
    <scope>NUCLEOTIDE SEQUENCE</scope>
    <source>
        <strain evidence="6">NRRL 2591</strain>
    </source>
</reference>
<gene>
    <name evidence="6" type="ORF">EC957_002533</name>
</gene>
<dbReference type="GO" id="GO:0004497">
    <property type="term" value="F:monooxygenase activity"/>
    <property type="evidence" value="ECO:0007669"/>
    <property type="project" value="InterPro"/>
</dbReference>
<evidence type="ECO:0000259" key="5">
    <source>
        <dbReference type="Pfam" id="PF01494"/>
    </source>
</evidence>
<keyword evidence="7" id="KW-1185">Reference proteome</keyword>
<keyword evidence="2" id="KW-0285">Flavoprotein</keyword>
<comment type="similarity">
    <text evidence="1">Belongs to the paxM FAD-dependent monooxygenase family.</text>
</comment>
<organism evidence="6 7">
    <name type="scientific">Mortierella hygrophila</name>
    <dbReference type="NCBI Taxonomy" id="979708"/>
    <lineage>
        <taxon>Eukaryota</taxon>
        <taxon>Fungi</taxon>
        <taxon>Fungi incertae sedis</taxon>
        <taxon>Mucoromycota</taxon>
        <taxon>Mortierellomycotina</taxon>
        <taxon>Mortierellomycetes</taxon>
        <taxon>Mortierellales</taxon>
        <taxon>Mortierellaceae</taxon>
        <taxon>Mortierella</taxon>
    </lineage>
</organism>
<dbReference type="Pfam" id="PF01494">
    <property type="entry name" value="FAD_binding_3"/>
    <property type="match status" value="1"/>
</dbReference>
<dbReference type="InterPro" id="IPR002938">
    <property type="entry name" value="FAD-bd"/>
</dbReference>
<dbReference type="AlphaFoldDB" id="A0A9P6K1N9"/>
<dbReference type="InterPro" id="IPR036188">
    <property type="entry name" value="FAD/NAD-bd_sf"/>
</dbReference>
<evidence type="ECO:0000256" key="4">
    <source>
        <dbReference type="ARBA" id="ARBA00023002"/>
    </source>
</evidence>
<dbReference type="PANTHER" id="PTHR47356:SF2">
    <property type="entry name" value="FAD-BINDING DOMAIN-CONTAINING PROTEIN-RELATED"/>
    <property type="match status" value="1"/>
</dbReference>